<protein>
    <submittedName>
        <fullName evidence="1">Uncharacterized protein</fullName>
    </submittedName>
</protein>
<gene>
    <name evidence="1" type="ORF">C1I91_18905</name>
</gene>
<dbReference type="Proteomes" id="UP000286268">
    <property type="component" value="Chromosome"/>
</dbReference>
<evidence type="ECO:0000313" key="1">
    <source>
        <dbReference type="EMBL" id="QAA33545.1"/>
    </source>
</evidence>
<organism evidence="1 2">
    <name type="scientific">Clostridium manihotivorum</name>
    <dbReference type="NCBI Taxonomy" id="2320868"/>
    <lineage>
        <taxon>Bacteria</taxon>
        <taxon>Bacillati</taxon>
        <taxon>Bacillota</taxon>
        <taxon>Clostridia</taxon>
        <taxon>Eubacteriales</taxon>
        <taxon>Clostridiaceae</taxon>
        <taxon>Clostridium</taxon>
    </lineage>
</organism>
<reference evidence="1 2" key="1">
    <citation type="submission" date="2018-01" db="EMBL/GenBank/DDBJ databases">
        <title>Genome Sequencing and Assembly of Anaerobacter polyendosporus strain CT4.</title>
        <authorList>
            <person name="Tachaapaikoon C."/>
            <person name="Sutheeworapong S."/>
            <person name="Jenjaroenpun P."/>
            <person name="Wongsurawat T."/>
            <person name="Nookeaw I."/>
            <person name="Cheawchanlertfa P."/>
            <person name="Kosugi A."/>
            <person name="Cheevadhanarak S."/>
            <person name="Ratanakhanokchai K."/>
        </authorList>
    </citation>
    <scope>NUCLEOTIDE SEQUENCE [LARGE SCALE GENOMIC DNA]</scope>
    <source>
        <strain evidence="1 2">CT4</strain>
    </source>
</reference>
<proteinExistence type="predicted"/>
<dbReference type="AlphaFoldDB" id="A0A410DWU1"/>
<sequence>MFELINQDEADRIKEILELECLYKPIEIEVDEYKLNVDNVSETNETTHHQPYKMKEFFLLNNDCNDGVLKYKHRLYEMFVNVGEWGYETRLKNTHITLGSDRFHDFCFQIELSQAIKDENSIYITKNVTSMAGPGAICRLYRGLKNNKIKKVMRQKQFIESFGNEIIKYKNKDWIVISKIGLNDLHEKEKAPEIFYNLIKNMFFAMLLVETIGENDAT</sequence>
<dbReference type="OrthoDB" id="1911285at2"/>
<name>A0A410DWU1_9CLOT</name>
<dbReference type="EMBL" id="CP025746">
    <property type="protein sequence ID" value="QAA33545.1"/>
    <property type="molecule type" value="Genomic_DNA"/>
</dbReference>
<keyword evidence="2" id="KW-1185">Reference proteome</keyword>
<dbReference type="RefSeq" id="WP_128214267.1">
    <property type="nucleotide sequence ID" value="NZ_CP025746.1"/>
</dbReference>
<accession>A0A410DWU1</accession>
<evidence type="ECO:0000313" key="2">
    <source>
        <dbReference type="Proteomes" id="UP000286268"/>
    </source>
</evidence>
<dbReference type="KEGG" id="cmah:C1I91_18905"/>